<feature type="region of interest" description="Disordered" evidence="1">
    <location>
        <begin position="1"/>
        <end position="31"/>
    </location>
</feature>
<gene>
    <name evidence="2" type="ORF">UFOVP150_45</name>
</gene>
<reference evidence="2" key="1">
    <citation type="submission" date="2020-05" db="EMBL/GenBank/DDBJ databases">
        <authorList>
            <person name="Chiriac C."/>
            <person name="Salcher M."/>
            <person name="Ghai R."/>
            <person name="Kavagutti S V."/>
        </authorList>
    </citation>
    <scope>NUCLEOTIDE SEQUENCE</scope>
</reference>
<dbReference type="EMBL" id="LR798199">
    <property type="protein sequence ID" value="CAB5156051.1"/>
    <property type="molecule type" value="Genomic_DNA"/>
</dbReference>
<name>A0A6J7W6V3_9CAUD</name>
<evidence type="ECO:0000313" key="2">
    <source>
        <dbReference type="EMBL" id="CAB5156051.1"/>
    </source>
</evidence>
<evidence type="ECO:0000256" key="1">
    <source>
        <dbReference type="SAM" id="MobiDB-lite"/>
    </source>
</evidence>
<organism evidence="2">
    <name type="scientific">uncultured Caudovirales phage</name>
    <dbReference type="NCBI Taxonomy" id="2100421"/>
    <lineage>
        <taxon>Viruses</taxon>
        <taxon>Duplodnaviria</taxon>
        <taxon>Heunggongvirae</taxon>
        <taxon>Uroviricota</taxon>
        <taxon>Caudoviricetes</taxon>
        <taxon>Peduoviridae</taxon>
        <taxon>Maltschvirus</taxon>
        <taxon>Maltschvirus maltsch</taxon>
    </lineage>
</organism>
<accession>A0A6J7W6V3</accession>
<proteinExistence type="predicted"/>
<protein>
    <submittedName>
        <fullName evidence="2">Uncharacterized protein</fullName>
    </submittedName>
</protein>
<sequence>MKKNSLAFNMGTGAAKSGRKATDNPYKPATALGSDGVQQYADWLDGYLMHKGYDFTQEPWKPVEIEQYHGSVGITQI</sequence>